<accession>A0AAW0BTY5</accession>
<keyword evidence="3" id="KW-1185">Reference proteome</keyword>
<dbReference type="AlphaFoldDB" id="A0AAW0BTY5"/>
<organism evidence="2 3">
    <name type="scientific">Favolaschia claudopus</name>
    <dbReference type="NCBI Taxonomy" id="2862362"/>
    <lineage>
        <taxon>Eukaryota</taxon>
        <taxon>Fungi</taxon>
        <taxon>Dikarya</taxon>
        <taxon>Basidiomycota</taxon>
        <taxon>Agaricomycotina</taxon>
        <taxon>Agaricomycetes</taxon>
        <taxon>Agaricomycetidae</taxon>
        <taxon>Agaricales</taxon>
        <taxon>Marasmiineae</taxon>
        <taxon>Mycenaceae</taxon>
        <taxon>Favolaschia</taxon>
    </lineage>
</organism>
<proteinExistence type="predicted"/>
<comment type="caution">
    <text evidence="2">The sequence shown here is derived from an EMBL/GenBank/DDBJ whole genome shotgun (WGS) entry which is preliminary data.</text>
</comment>
<name>A0AAW0BTY5_9AGAR</name>
<protein>
    <submittedName>
        <fullName evidence="2">Uncharacterized protein</fullName>
    </submittedName>
</protein>
<dbReference type="Proteomes" id="UP001362999">
    <property type="component" value="Unassembled WGS sequence"/>
</dbReference>
<feature type="region of interest" description="Disordered" evidence="1">
    <location>
        <begin position="267"/>
        <end position="292"/>
    </location>
</feature>
<dbReference type="EMBL" id="JAWWNJ010000026">
    <property type="protein sequence ID" value="KAK7029761.1"/>
    <property type="molecule type" value="Genomic_DNA"/>
</dbReference>
<sequence length="292" mass="31522">MAGLSSPWRSLANSRPEGAMGGRLPNLHLANGQLLPAQLIPTWVDKTLQEEEWPLEGYKDQAALDESREWTSLLEGDVHSALLIVPQLIAQPTPQTAADESTAKGIFHPLFMSFRRNPTAHFATSVNSVTPADPLPSLGERCAPRQPLGGDCDTADGADVEQTQISSFRAREPTMVLSRRALVRSVICRFVCVLGGAQRSVECPAARTTLSFFCIYPSPGGSGGASFTVRLGSDPNCGPSDQSWFSPLLNTSLSLNSGYRLLRSKSLPPRKADTTDHSPPSLPPQRLPHLCL</sequence>
<evidence type="ECO:0000313" key="2">
    <source>
        <dbReference type="EMBL" id="KAK7029761.1"/>
    </source>
</evidence>
<evidence type="ECO:0000313" key="3">
    <source>
        <dbReference type="Proteomes" id="UP001362999"/>
    </source>
</evidence>
<evidence type="ECO:0000256" key="1">
    <source>
        <dbReference type="SAM" id="MobiDB-lite"/>
    </source>
</evidence>
<reference evidence="2 3" key="1">
    <citation type="journal article" date="2024" name="J Genomics">
        <title>Draft genome sequencing and assembly of Favolaschia claudopus CIRM-BRFM 2984 isolated from oak limbs.</title>
        <authorList>
            <person name="Navarro D."/>
            <person name="Drula E."/>
            <person name="Chaduli D."/>
            <person name="Cazenave R."/>
            <person name="Ahrendt S."/>
            <person name="Wang J."/>
            <person name="Lipzen A."/>
            <person name="Daum C."/>
            <person name="Barry K."/>
            <person name="Grigoriev I.V."/>
            <person name="Favel A."/>
            <person name="Rosso M.N."/>
            <person name="Martin F."/>
        </authorList>
    </citation>
    <scope>NUCLEOTIDE SEQUENCE [LARGE SCALE GENOMIC DNA]</scope>
    <source>
        <strain evidence="2 3">CIRM-BRFM 2984</strain>
    </source>
</reference>
<gene>
    <name evidence="2" type="ORF">R3P38DRAFT_3188631</name>
</gene>